<dbReference type="Proteomes" id="UP000034301">
    <property type="component" value="Unassembled WGS sequence"/>
</dbReference>
<comment type="caution">
    <text evidence="2">The sequence shown here is derived from an EMBL/GenBank/DDBJ whole genome shotgun (WGS) entry which is preliminary data.</text>
</comment>
<evidence type="ECO:0000313" key="2">
    <source>
        <dbReference type="EMBL" id="KKR43112.1"/>
    </source>
</evidence>
<feature type="region of interest" description="Disordered" evidence="1">
    <location>
        <begin position="109"/>
        <end position="132"/>
    </location>
</feature>
<accession>A0A0G0TYV6</accession>
<evidence type="ECO:0000313" key="3">
    <source>
        <dbReference type="Proteomes" id="UP000034301"/>
    </source>
</evidence>
<sequence>MNKTKKMILGLGMLGLVLGSFGLMTSSVSAYRGDVTVKGPNYSAEREVAMEKAFETNDYTAWKTLMQNRGRVTQVINKDNFAKFSEAHELAEKGDTVGAQKIRQELGLGLKNGSGQGMKNNSGAGRGNCTNR</sequence>
<dbReference type="AlphaFoldDB" id="A0A0G0TYV6"/>
<dbReference type="EMBL" id="LBYC01000008">
    <property type="protein sequence ID" value="KKR43112.1"/>
    <property type="molecule type" value="Genomic_DNA"/>
</dbReference>
<protein>
    <submittedName>
        <fullName evidence="2">Uncharacterized protein</fullName>
    </submittedName>
</protein>
<reference evidence="2 3" key="1">
    <citation type="journal article" date="2015" name="Nature">
        <title>rRNA introns, odd ribosomes, and small enigmatic genomes across a large radiation of phyla.</title>
        <authorList>
            <person name="Brown C.T."/>
            <person name="Hug L.A."/>
            <person name="Thomas B.C."/>
            <person name="Sharon I."/>
            <person name="Castelle C.J."/>
            <person name="Singh A."/>
            <person name="Wilkins M.J."/>
            <person name="Williams K.H."/>
            <person name="Banfield J.F."/>
        </authorList>
    </citation>
    <scope>NUCLEOTIDE SEQUENCE [LARGE SCALE GENOMIC DNA]</scope>
</reference>
<feature type="compositionally biased region" description="Polar residues" evidence="1">
    <location>
        <begin position="117"/>
        <end position="132"/>
    </location>
</feature>
<proteinExistence type="predicted"/>
<name>A0A0G0TYV6_9BACT</name>
<gene>
    <name evidence="2" type="ORF">UT78_C0008G0044</name>
</gene>
<organism evidence="2 3">
    <name type="scientific">Candidatus Nomurabacteria bacterium GW2011_GWF2_40_12</name>
    <dbReference type="NCBI Taxonomy" id="1618776"/>
    <lineage>
        <taxon>Bacteria</taxon>
        <taxon>Candidatus Nomuraibacteriota</taxon>
    </lineage>
</organism>
<evidence type="ECO:0000256" key="1">
    <source>
        <dbReference type="SAM" id="MobiDB-lite"/>
    </source>
</evidence>